<dbReference type="RefSeq" id="WP_011509689.1">
    <property type="nucleotide sequence ID" value="NC_007964.1"/>
</dbReference>
<evidence type="ECO:0000313" key="2">
    <source>
        <dbReference type="EMBL" id="ABE61996.1"/>
    </source>
</evidence>
<sequence length="324" mass="36742">MEFDALATALAIIKKDWSVLSSRIHTAEHDIVTNHKHLNLRLHYPALRDAQATVEELVRTIALYLTHFSLPRKQVEAIYATQETMKTAFERHQAISRLEQEARSLFIRARKSSQRTGEAGELLLYLLTEWLLDAPQIIAKMSLKTNAQMPVYGFDGIHVRFDAKTNRLVLFSGEAKLHSDITKAIASAVTSIKTGLSREKMQHEIELVQRHIDFSGLDETARTALLRYLDPFDEAYNNRLEVVTCLIGFDFTGYARLSPDELEDLDTNFKTSATAKLREVGPIFAKALTDAGLANQRVELFLFPVPSVSVLRDLFQNQIGWTRD</sequence>
<dbReference type="KEGG" id="nha:Nham_1151"/>
<feature type="domain" description="Anti-bacteriophage protein A/HamA C-terminal" evidence="1">
    <location>
        <begin position="29"/>
        <end position="318"/>
    </location>
</feature>
<dbReference type="Proteomes" id="UP000001953">
    <property type="component" value="Chromosome"/>
</dbReference>
<accession>Q1QP51</accession>
<proteinExistence type="predicted"/>
<organism evidence="2 3">
    <name type="scientific">Nitrobacter hamburgensis (strain DSM 10229 / NCIMB 13809 / X14)</name>
    <dbReference type="NCBI Taxonomy" id="323097"/>
    <lineage>
        <taxon>Bacteria</taxon>
        <taxon>Pseudomonadati</taxon>
        <taxon>Pseudomonadota</taxon>
        <taxon>Alphaproteobacteria</taxon>
        <taxon>Hyphomicrobiales</taxon>
        <taxon>Nitrobacteraceae</taxon>
        <taxon>Nitrobacter</taxon>
    </lineage>
</organism>
<evidence type="ECO:0000259" key="1">
    <source>
        <dbReference type="Pfam" id="PF08878"/>
    </source>
</evidence>
<dbReference type="InterPro" id="IPR014976">
    <property type="entry name" value="AbpA_HamA_C"/>
</dbReference>
<dbReference type="EMBL" id="CP000319">
    <property type="protein sequence ID" value="ABE61996.1"/>
    <property type="molecule type" value="Genomic_DNA"/>
</dbReference>
<reference evidence="2 3" key="1">
    <citation type="submission" date="2006-03" db="EMBL/GenBank/DDBJ databases">
        <title>Complete sequence of chromosome of Nitrobacter hamburgensis X14.</title>
        <authorList>
            <consortium name="US DOE Joint Genome Institute"/>
            <person name="Copeland A."/>
            <person name="Lucas S."/>
            <person name="Lapidus A."/>
            <person name="Barry K."/>
            <person name="Detter J.C."/>
            <person name="Glavina del Rio T."/>
            <person name="Hammon N."/>
            <person name="Israni S."/>
            <person name="Dalin E."/>
            <person name="Tice H."/>
            <person name="Pitluck S."/>
            <person name="Chain P."/>
            <person name="Malfatti S."/>
            <person name="Shin M."/>
            <person name="Vergez L."/>
            <person name="Schmutz J."/>
            <person name="Larimer F."/>
            <person name="Land M."/>
            <person name="Hauser L."/>
            <person name="Kyrpides N."/>
            <person name="Ivanova N."/>
            <person name="Ward B."/>
            <person name="Arp D."/>
            <person name="Klotz M."/>
            <person name="Stein L."/>
            <person name="O'Mullan G."/>
            <person name="Starkenburg S."/>
            <person name="Sayavedra L."/>
            <person name="Poret-Peterson A.T."/>
            <person name="Gentry M.E."/>
            <person name="Bruce D."/>
            <person name="Richardson P."/>
        </authorList>
    </citation>
    <scope>NUCLEOTIDE SEQUENCE [LARGE SCALE GENOMIC DNA]</scope>
    <source>
        <strain evidence="3">DSM 10229 / NCIMB 13809 / X14</strain>
    </source>
</reference>
<keyword evidence="3" id="KW-1185">Reference proteome</keyword>
<dbReference type="OrthoDB" id="4964195at2"/>
<dbReference type="eggNOG" id="ENOG502ZA3J">
    <property type="taxonomic scope" value="Bacteria"/>
</dbReference>
<gene>
    <name evidence="2" type="ordered locus">Nham_1151</name>
</gene>
<dbReference type="Pfam" id="PF08878">
    <property type="entry name" value="HamA"/>
    <property type="match status" value="1"/>
</dbReference>
<evidence type="ECO:0000313" key="3">
    <source>
        <dbReference type="Proteomes" id="UP000001953"/>
    </source>
</evidence>
<name>Q1QP51_NITHX</name>
<dbReference type="HOGENOM" id="CLU_058237_0_0_5"/>
<dbReference type="AlphaFoldDB" id="Q1QP51"/>
<protein>
    <recommendedName>
        <fullName evidence="1">Anti-bacteriophage protein A/HamA C-terminal domain-containing protein</fullName>
    </recommendedName>
</protein>